<dbReference type="STRING" id="484498.SAMN05421686_1183"/>
<accession>A0A1N7QC13</accession>
<proteinExistence type="predicted"/>
<organism evidence="1 2">
    <name type="scientific">Thalassolituus maritimus</name>
    <dbReference type="NCBI Taxonomy" id="484498"/>
    <lineage>
        <taxon>Bacteria</taxon>
        <taxon>Pseudomonadati</taxon>
        <taxon>Pseudomonadota</taxon>
        <taxon>Gammaproteobacteria</taxon>
        <taxon>Oceanospirillales</taxon>
        <taxon>Oceanospirillaceae</taxon>
        <taxon>Thalassolituus</taxon>
    </lineage>
</organism>
<keyword evidence="2" id="KW-1185">Reference proteome</keyword>
<reference evidence="2" key="1">
    <citation type="submission" date="2017-01" db="EMBL/GenBank/DDBJ databases">
        <authorList>
            <person name="Varghese N."/>
            <person name="Submissions S."/>
        </authorList>
    </citation>
    <scope>NUCLEOTIDE SEQUENCE [LARGE SCALE GENOMIC DNA]</scope>
    <source>
        <strain evidence="2">DSM 24913</strain>
    </source>
</reference>
<dbReference type="Proteomes" id="UP000185639">
    <property type="component" value="Unassembled WGS sequence"/>
</dbReference>
<protein>
    <submittedName>
        <fullName evidence="1">Uncharacterized protein</fullName>
    </submittedName>
</protein>
<gene>
    <name evidence="1" type="ORF">SAMN05421686_1183</name>
</gene>
<sequence length="85" mass="9170">MESNLKSPHGRIVGILLDNGEIAAFDFVEQEGGSIYKLKGEFESSPKADVSGNLILVDVTGTKWTAGDVELYTFTGMSGARPYEN</sequence>
<evidence type="ECO:0000313" key="1">
    <source>
        <dbReference type="EMBL" id="SIT20097.1"/>
    </source>
</evidence>
<evidence type="ECO:0000313" key="2">
    <source>
        <dbReference type="Proteomes" id="UP000185639"/>
    </source>
</evidence>
<dbReference type="RefSeq" id="WP_068438885.1">
    <property type="nucleotide sequence ID" value="NZ_FTOH01000018.1"/>
</dbReference>
<name>A0A1N7QC13_9GAMM</name>
<dbReference type="EMBL" id="FTOH01000018">
    <property type="protein sequence ID" value="SIT20097.1"/>
    <property type="molecule type" value="Genomic_DNA"/>
</dbReference>
<dbReference type="AlphaFoldDB" id="A0A1N7QC13"/>